<dbReference type="AlphaFoldDB" id="A0A2R6RVY8"/>
<keyword evidence="4" id="KW-1185">Reference proteome</keyword>
<gene>
    <name evidence="3" type="ORF">PHLCEN_2v1796</name>
</gene>
<evidence type="ECO:0000256" key="2">
    <source>
        <dbReference type="SAM" id="Phobius"/>
    </source>
</evidence>
<comment type="caution">
    <text evidence="3">The sequence shown here is derived from an EMBL/GenBank/DDBJ whole genome shotgun (WGS) entry which is preliminary data.</text>
</comment>
<protein>
    <submittedName>
        <fullName evidence="3">Uncharacterized protein</fullName>
    </submittedName>
</protein>
<evidence type="ECO:0000313" key="3">
    <source>
        <dbReference type="EMBL" id="PSS34179.1"/>
    </source>
</evidence>
<accession>A0A2R6RVY8</accession>
<feature type="transmembrane region" description="Helical" evidence="2">
    <location>
        <begin position="63"/>
        <end position="83"/>
    </location>
</feature>
<keyword evidence="2" id="KW-0472">Membrane</keyword>
<dbReference type="Proteomes" id="UP000186601">
    <property type="component" value="Unassembled WGS sequence"/>
</dbReference>
<feature type="region of interest" description="Disordered" evidence="1">
    <location>
        <begin position="1"/>
        <end position="30"/>
    </location>
</feature>
<evidence type="ECO:0000256" key="1">
    <source>
        <dbReference type="SAM" id="MobiDB-lite"/>
    </source>
</evidence>
<dbReference type="OrthoDB" id="6509975at2759"/>
<keyword evidence="2" id="KW-0812">Transmembrane</keyword>
<reference evidence="3 4" key="1">
    <citation type="submission" date="2018-02" db="EMBL/GenBank/DDBJ databases">
        <title>Genome sequence of the basidiomycete white-rot fungus Phlebia centrifuga.</title>
        <authorList>
            <person name="Granchi Z."/>
            <person name="Peng M."/>
            <person name="de Vries R.P."/>
            <person name="Hilden K."/>
            <person name="Makela M.R."/>
            <person name="Grigoriev I."/>
            <person name="Riley R."/>
        </authorList>
    </citation>
    <scope>NUCLEOTIDE SEQUENCE [LARGE SCALE GENOMIC DNA]</scope>
    <source>
        <strain evidence="3 4">FBCC195</strain>
    </source>
</reference>
<organism evidence="3 4">
    <name type="scientific">Hermanssonia centrifuga</name>
    <dbReference type="NCBI Taxonomy" id="98765"/>
    <lineage>
        <taxon>Eukaryota</taxon>
        <taxon>Fungi</taxon>
        <taxon>Dikarya</taxon>
        <taxon>Basidiomycota</taxon>
        <taxon>Agaricomycotina</taxon>
        <taxon>Agaricomycetes</taxon>
        <taxon>Polyporales</taxon>
        <taxon>Meruliaceae</taxon>
        <taxon>Hermanssonia</taxon>
    </lineage>
</organism>
<name>A0A2R6RVY8_9APHY</name>
<dbReference type="EMBL" id="MLYV02000146">
    <property type="protein sequence ID" value="PSS34179.1"/>
    <property type="molecule type" value="Genomic_DNA"/>
</dbReference>
<keyword evidence="2" id="KW-1133">Transmembrane helix</keyword>
<evidence type="ECO:0000313" key="4">
    <source>
        <dbReference type="Proteomes" id="UP000186601"/>
    </source>
</evidence>
<proteinExistence type="predicted"/>
<sequence>MEQYTDLETGEEYKGIHPTISEGPESEHSALLPSEKHEDFEDVHALQPQPQRQHLSRLCGPRIYLVLAFVAGIASCLLVQLIICASRGDKNSANSGVHPDQEVEVYAPPYAGSSEIHNFPPASPTNVFPSLFPTNVGHAGPTPTGAEPALIATAPSYPVHTGAPHLVSPHKAGNKTVSSHFDLFQHWGNLSPWFSFSYLVNEPASYGGPANFSARLNQAAAGWNASGDLEFMNTWFVLIYT</sequence>